<dbReference type="InterPro" id="IPR012132">
    <property type="entry name" value="GMC_OxRdtase"/>
</dbReference>
<dbReference type="SUPFAM" id="SSF51905">
    <property type="entry name" value="FAD/NAD(P)-binding domain"/>
    <property type="match status" value="1"/>
</dbReference>
<feature type="domain" description="Glucose-methanol-choline oxidoreductase C-terminal" evidence="2">
    <location>
        <begin position="117"/>
        <end position="308"/>
    </location>
</feature>
<dbReference type="EMBL" id="JBEFKJ010000036">
    <property type="protein sequence ID" value="KAL2037832.1"/>
    <property type="molecule type" value="Genomic_DNA"/>
</dbReference>
<evidence type="ECO:0000313" key="3">
    <source>
        <dbReference type="EMBL" id="KAL2037832.1"/>
    </source>
</evidence>
<name>A0ABR4A0H8_9LECA</name>
<organism evidence="3 4">
    <name type="scientific">Stereocaulon virgatum</name>
    <dbReference type="NCBI Taxonomy" id="373712"/>
    <lineage>
        <taxon>Eukaryota</taxon>
        <taxon>Fungi</taxon>
        <taxon>Dikarya</taxon>
        <taxon>Ascomycota</taxon>
        <taxon>Pezizomycotina</taxon>
        <taxon>Lecanoromycetes</taxon>
        <taxon>OSLEUM clade</taxon>
        <taxon>Lecanoromycetidae</taxon>
        <taxon>Lecanorales</taxon>
        <taxon>Lecanorineae</taxon>
        <taxon>Stereocaulaceae</taxon>
        <taxon>Stereocaulon</taxon>
    </lineage>
</organism>
<dbReference type="PANTHER" id="PTHR11552">
    <property type="entry name" value="GLUCOSE-METHANOL-CHOLINE GMC OXIDOREDUCTASE"/>
    <property type="match status" value="1"/>
</dbReference>
<dbReference type="Gene3D" id="3.30.560.10">
    <property type="entry name" value="Glucose Oxidase, domain 3"/>
    <property type="match status" value="1"/>
</dbReference>
<dbReference type="InterPro" id="IPR036188">
    <property type="entry name" value="FAD/NAD-bd_sf"/>
</dbReference>
<comment type="caution">
    <text evidence="3">The sequence shown here is derived from an EMBL/GenBank/DDBJ whole genome shotgun (WGS) entry which is preliminary data.</text>
</comment>
<dbReference type="SUPFAM" id="SSF54373">
    <property type="entry name" value="FAD-linked reductases, C-terminal domain"/>
    <property type="match status" value="1"/>
</dbReference>
<gene>
    <name evidence="3" type="ORF">N7G274_009306</name>
</gene>
<accession>A0ABR4A0H8</accession>
<dbReference type="Proteomes" id="UP001590950">
    <property type="component" value="Unassembled WGS sequence"/>
</dbReference>
<reference evidence="3 4" key="1">
    <citation type="submission" date="2024-09" db="EMBL/GenBank/DDBJ databases">
        <title>Rethinking Asexuality: The Enigmatic Case of Functional Sexual Genes in Lepraria (Stereocaulaceae).</title>
        <authorList>
            <person name="Doellman M."/>
            <person name="Sun Y."/>
            <person name="Barcenas-Pena A."/>
            <person name="Lumbsch H.T."/>
            <person name="Grewe F."/>
        </authorList>
    </citation>
    <scope>NUCLEOTIDE SEQUENCE [LARGE SCALE GENOMIC DNA]</scope>
    <source>
        <strain evidence="3 4">Mercado 3170</strain>
    </source>
</reference>
<protein>
    <recommendedName>
        <fullName evidence="2">Glucose-methanol-choline oxidoreductase C-terminal domain-containing protein</fullName>
    </recommendedName>
</protein>
<sequence>MCNTKADKAIIENDLATALRTVPVKVFNIKQPKRESSKPASPLATNGIEAGVKVRPTGEELRQDYMKEFRSGWDSYSKEKPDKPIMHYSVVSGFFGDHMLIPYSKFCPCSTSWNILSRGSTHIVSLDPYEAADLIADFMNDERDKAPIIWGYIKSRETARRMEAYAGESLNPNISISMIPTYTDLNLQDTNAYGGPSHLSAGIQYGSWSIQTKPGNPPKGSFVTSSQVSEMSDDLDYTAEDIKQTEEWVKRHVETTWHSLSTCSMAPKEGNSIVIHGVLDPRLDVHGVKGLKCADLSICPDNVGCNTSRNHSVS</sequence>
<dbReference type="Pfam" id="PF05199">
    <property type="entry name" value="GMC_oxred_C"/>
    <property type="match status" value="1"/>
</dbReference>
<proteinExistence type="inferred from homology"/>
<keyword evidence="4" id="KW-1185">Reference proteome</keyword>
<evidence type="ECO:0000259" key="2">
    <source>
        <dbReference type="Pfam" id="PF05199"/>
    </source>
</evidence>
<comment type="similarity">
    <text evidence="1">Belongs to the GMC oxidoreductase family.</text>
</comment>
<dbReference type="Gene3D" id="3.50.50.60">
    <property type="entry name" value="FAD/NAD(P)-binding domain"/>
    <property type="match status" value="1"/>
</dbReference>
<evidence type="ECO:0000313" key="4">
    <source>
        <dbReference type="Proteomes" id="UP001590950"/>
    </source>
</evidence>
<dbReference type="PANTHER" id="PTHR11552:SF119">
    <property type="entry name" value="GLUCOSE-METHANOL-CHOLINE OXIDOREDUCTASE N-TERMINAL DOMAIN-CONTAINING PROTEIN"/>
    <property type="match status" value="1"/>
</dbReference>
<evidence type="ECO:0000256" key="1">
    <source>
        <dbReference type="ARBA" id="ARBA00010790"/>
    </source>
</evidence>
<dbReference type="InterPro" id="IPR007867">
    <property type="entry name" value="GMC_OxRtase_C"/>
</dbReference>